<dbReference type="PRINTS" id="PR00081">
    <property type="entry name" value="GDHRDH"/>
</dbReference>
<reference evidence="2" key="1">
    <citation type="submission" date="2015-05" db="EMBL/GenBank/DDBJ databases">
        <title>The complete genome of Altererythrobacter atlanticus strain 26DY36.</title>
        <authorList>
            <person name="Wu Y.-H."/>
            <person name="Cheng H."/>
            <person name="Wu X.-W."/>
        </authorList>
    </citation>
    <scope>NUCLEOTIDE SEQUENCE [LARGE SCALE GENOMIC DNA]</scope>
    <source>
        <strain evidence="2">26DY36</strain>
    </source>
</reference>
<proteinExistence type="inferred from homology"/>
<dbReference type="InterPro" id="IPR050259">
    <property type="entry name" value="SDR"/>
</dbReference>
<keyword evidence="3" id="KW-1185">Reference proteome</keyword>
<sequence>MDPVEFKGKTAIVTGAASGIGKAVAASLAAGGADLALTDINSDALHALAGQLRDTHGCAVSAVAADVSREEASAGIIEEALTHSGRVDILINAAGIHHVGDIDEVSLDEWNRVIANNLTSMFLMARAVVPQMIEQGGGAIVSVGSVSSFIGQEMGGKSTFLYNVTKAGIRQLSTSLATRYAAAGIRVNCVCPGAVRTGMSLTPDQEANAPVRTAILSAMAEGHPMERVAEPEEVAAVIAFLASDNASFVTGAAMPVDGGYLAR</sequence>
<dbReference type="PATRIC" id="fig|1267766.3.peg.1887"/>
<dbReference type="EMBL" id="CP011452">
    <property type="protein sequence ID" value="AKH42903.1"/>
    <property type="molecule type" value="Genomic_DNA"/>
</dbReference>
<dbReference type="PANTHER" id="PTHR42879">
    <property type="entry name" value="3-OXOACYL-(ACYL-CARRIER-PROTEIN) REDUCTASE"/>
    <property type="match status" value="1"/>
</dbReference>
<dbReference type="AlphaFoldDB" id="A0A0F7KQZ2"/>
<gene>
    <name evidence="2" type="primary">ycdF</name>
    <name evidence="2" type="ORF">WYH_01867</name>
</gene>
<dbReference type="STRING" id="1267766.WYH_01867"/>
<organism evidence="2 3">
    <name type="scientific">Croceibacterium atlanticum</name>
    <dbReference type="NCBI Taxonomy" id="1267766"/>
    <lineage>
        <taxon>Bacteria</taxon>
        <taxon>Pseudomonadati</taxon>
        <taxon>Pseudomonadota</taxon>
        <taxon>Alphaproteobacteria</taxon>
        <taxon>Sphingomonadales</taxon>
        <taxon>Erythrobacteraceae</taxon>
        <taxon>Croceibacterium</taxon>
    </lineage>
</organism>
<comment type="similarity">
    <text evidence="1">Belongs to the short-chain dehydrogenases/reductases (SDR) family.</text>
</comment>
<dbReference type="NCBIfam" id="NF005559">
    <property type="entry name" value="PRK07231.1"/>
    <property type="match status" value="1"/>
</dbReference>
<dbReference type="Proteomes" id="UP000034392">
    <property type="component" value="Chromosome"/>
</dbReference>
<dbReference type="Pfam" id="PF13561">
    <property type="entry name" value="adh_short_C2"/>
    <property type="match status" value="1"/>
</dbReference>
<dbReference type="OrthoDB" id="7500984at2"/>
<dbReference type="InterPro" id="IPR036291">
    <property type="entry name" value="NAD(P)-bd_dom_sf"/>
</dbReference>
<accession>A0A0F7KQZ2</accession>
<dbReference type="GO" id="GO:0047936">
    <property type="term" value="F:glucose 1-dehydrogenase [NAD(P)+] activity"/>
    <property type="evidence" value="ECO:0007669"/>
    <property type="project" value="UniProtKB-EC"/>
</dbReference>
<evidence type="ECO:0000313" key="2">
    <source>
        <dbReference type="EMBL" id="AKH42903.1"/>
    </source>
</evidence>
<dbReference type="InterPro" id="IPR002347">
    <property type="entry name" value="SDR_fam"/>
</dbReference>
<dbReference type="EC" id="1.1.1.47" evidence="2"/>
<evidence type="ECO:0000313" key="3">
    <source>
        <dbReference type="Proteomes" id="UP000034392"/>
    </source>
</evidence>
<dbReference type="KEGG" id="aay:WYH_01867"/>
<dbReference type="Gene3D" id="3.40.50.720">
    <property type="entry name" value="NAD(P)-binding Rossmann-like Domain"/>
    <property type="match status" value="1"/>
</dbReference>
<evidence type="ECO:0000256" key="1">
    <source>
        <dbReference type="ARBA" id="ARBA00006484"/>
    </source>
</evidence>
<dbReference type="PANTHER" id="PTHR42879:SF2">
    <property type="entry name" value="3-OXOACYL-[ACYL-CARRIER-PROTEIN] REDUCTASE FABG"/>
    <property type="match status" value="1"/>
</dbReference>
<keyword evidence="2" id="KW-0560">Oxidoreductase</keyword>
<name>A0A0F7KQZ2_9SPHN</name>
<dbReference type="FunFam" id="3.40.50.720:FF:000084">
    <property type="entry name" value="Short-chain dehydrogenase reductase"/>
    <property type="match status" value="1"/>
</dbReference>
<dbReference type="CDD" id="cd05233">
    <property type="entry name" value="SDR_c"/>
    <property type="match status" value="1"/>
</dbReference>
<dbReference type="SUPFAM" id="SSF51735">
    <property type="entry name" value="NAD(P)-binding Rossmann-fold domains"/>
    <property type="match status" value="1"/>
</dbReference>
<dbReference type="RefSeq" id="WP_046903589.1">
    <property type="nucleotide sequence ID" value="NZ_CP011452.2"/>
</dbReference>
<protein>
    <submittedName>
        <fullName evidence="2">Glucose 1-dehydrogenase 2</fullName>
        <ecNumber evidence="2">1.1.1.47</ecNumber>
    </submittedName>
</protein>
<dbReference type="PRINTS" id="PR00080">
    <property type="entry name" value="SDRFAMILY"/>
</dbReference>